<proteinExistence type="predicted"/>
<reference evidence="2" key="1">
    <citation type="submission" date="2021-01" db="EMBL/GenBank/DDBJ databases">
        <authorList>
            <person name="Corre E."/>
            <person name="Pelletier E."/>
            <person name="Niang G."/>
            <person name="Scheremetjew M."/>
            <person name="Finn R."/>
            <person name="Kale V."/>
            <person name="Holt S."/>
            <person name="Cochrane G."/>
            <person name="Meng A."/>
            <person name="Brown T."/>
            <person name="Cohen L."/>
        </authorList>
    </citation>
    <scope>NUCLEOTIDE SEQUENCE</scope>
    <source>
        <strain evidence="2">CCMP3303</strain>
    </source>
</reference>
<feature type="compositionally biased region" description="Basic residues" evidence="1">
    <location>
        <begin position="100"/>
        <end position="126"/>
    </location>
</feature>
<feature type="region of interest" description="Disordered" evidence="1">
    <location>
        <begin position="39"/>
        <end position="62"/>
    </location>
</feature>
<dbReference type="AlphaFoldDB" id="A0A7S0ATC2"/>
<accession>A0A7S0ATC2</accession>
<protein>
    <submittedName>
        <fullName evidence="2">Uncharacterized protein</fullName>
    </submittedName>
</protein>
<sequence>MKKDKKRREKKGKASALFTAEYLRASPGVDLGNNFTVYRSDDDDDEERGASKLHRNVPGDKEFEGLSKIDLGAAAPVKEEEEAVVLLQGHPGGIAQVQKSSKKIRANREKSKKKKSKKKSKDKKNKSGGETADLLDLEYLEAHKAV</sequence>
<gene>
    <name evidence="2" type="ORF">MPOL1434_LOCUS7078</name>
</gene>
<organism evidence="2">
    <name type="scientific">Minutocellus polymorphus</name>
    <dbReference type="NCBI Taxonomy" id="265543"/>
    <lineage>
        <taxon>Eukaryota</taxon>
        <taxon>Sar</taxon>
        <taxon>Stramenopiles</taxon>
        <taxon>Ochrophyta</taxon>
        <taxon>Bacillariophyta</taxon>
        <taxon>Mediophyceae</taxon>
        <taxon>Cymatosirophycidae</taxon>
        <taxon>Cymatosirales</taxon>
        <taxon>Cymatosiraceae</taxon>
        <taxon>Minutocellus</taxon>
    </lineage>
</organism>
<evidence type="ECO:0000313" key="2">
    <source>
        <dbReference type="EMBL" id="CAD8372693.1"/>
    </source>
</evidence>
<dbReference type="EMBL" id="HBEJ01012087">
    <property type="protein sequence ID" value="CAD8372693.1"/>
    <property type="molecule type" value="Transcribed_RNA"/>
</dbReference>
<name>A0A7S0ATC2_9STRA</name>
<feature type="region of interest" description="Disordered" evidence="1">
    <location>
        <begin position="90"/>
        <end position="135"/>
    </location>
</feature>
<evidence type="ECO:0000256" key="1">
    <source>
        <dbReference type="SAM" id="MobiDB-lite"/>
    </source>
</evidence>